<evidence type="ECO:0000259" key="4">
    <source>
        <dbReference type="SMART" id="SM00563"/>
    </source>
</evidence>
<feature type="domain" description="Phospholipid/glycerol acyltransferase" evidence="4">
    <location>
        <begin position="41"/>
        <end position="150"/>
    </location>
</feature>
<protein>
    <submittedName>
        <fullName evidence="5">Lysophospholipid acyltransferase family protein</fullName>
    </submittedName>
</protein>
<dbReference type="SUPFAM" id="SSF69593">
    <property type="entry name" value="Glycerol-3-phosphate (1)-acyltransferase"/>
    <property type="match status" value="1"/>
</dbReference>
<dbReference type="InterPro" id="IPR002123">
    <property type="entry name" value="Plipid/glycerol_acylTrfase"/>
</dbReference>
<reference evidence="5" key="1">
    <citation type="submission" date="2022-10" db="EMBL/GenBank/DDBJ databases">
        <title>Completed Genome Sequence of two octocoral isolated bacterium, Endozoicomonas euniceicola EF212T and Endozoicomonas gorgoniicola PS125T.</title>
        <authorList>
            <person name="Chiou Y.-J."/>
            <person name="Chen Y.-H."/>
        </authorList>
    </citation>
    <scope>NUCLEOTIDE SEQUENCE</scope>
    <source>
        <strain evidence="5">EF212</strain>
    </source>
</reference>
<evidence type="ECO:0000256" key="2">
    <source>
        <dbReference type="ARBA" id="ARBA00022679"/>
    </source>
</evidence>
<keyword evidence="2" id="KW-0808">Transferase</keyword>
<keyword evidence="6" id="KW-1185">Reference proteome</keyword>
<dbReference type="PANTHER" id="PTHR10434">
    <property type="entry name" value="1-ACYL-SN-GLYCEROL-3-PHOSPHATE ACYLTRANSFERASE"/>
    <property type="match status" value="1"/>
</dbReference>
<comment type="pathway">
    <text evidence="1">Lipid metabolism.</text>
</comment>
<dbReference type="SMART" id="SM00563">
    <property type="entry name" value="PlsC"/>
    <property type="match status" value="1"/>
</dbReference>
<dbReference type="PANTHER" id="PTHR10434:SF9">
    <property type="entry name" value="PHOSPHOLIPID_GLYCEROL ACYLTRANSFERASE DOMAIN-CONTAINING PROTEIN"/>
    <property type="match status" value="1"/>
</dbReference>
<evidence type="ECO:0000313" key="5">
    <source>
        <dbReference type="EMBL" id="UYM14309.1"/>
    </source>
</evidence>
<sequence length="196" mass="22069">MRRTIFDTPVINTTLRLLSNTILKLRGWKKEGQLPDVGKCVVIAAPHTSNWDFVFMMLMAFSFRLKVFWMGKNSLFKGPLGPIMRFLGGIPVERSKHTGLVQQTIDQFNQNDNLFIALSPEGTRGKVTKWKSGFYHVANGANVPVAMGFLDYKRKVGGFGPLFKPTGDYEKDLADIQAFYRGVSGKNPSLFKDVFL</sequence>
<dbReference type="RefSeq" id="WP_262595715.1">
    <property type="nucleotide sequence ID" value="NZ_CP103300.1"/>
</dbReference>
<gene>
    <name evidence="5" type="ORF">NX720_15535</name>
</gene>
<evidence type="ECO:0000313" key="6">
    <source>
        <dbReference type="Proteomes" id="UP001163255"/>
    </source>
</evidence>
<accession>A0ABY6GNJ2</accession>
<dbReference type="CDD" id="cd07988">
    <property type="entry name" value="LPLAT_ABO13168-like"/>
    <property type="match status" value="1"/>
</dbReference>
<dbReference type="Proteomes" id="UP001163255">
    <property type="component" value="Chromosome"/>
</dbReference>
<dbReference type="Pfam" id="PF01553">
    <property type="entry name" value="Acyltransferase"/>
    <property type="match status" value="1"/>
</dbReference>
<proteinExistence type="predicted"/>
<name>A0ABY6GNJ2_9GAMM</name>
<dbReference type="GO" id="GO:0016746">
    <property type="term" value="F:acyltransferase activity"/>
    <property type="evidence" value="ECO:0007669"/>
    <property type="project" value="UniProtKB-KW"/>
</dbReference>
<organism evidence="5 6">
    <name type="scientific">Endozoicomonas euniceicola</name>
    <dbReference type="NCBI Taxonomy" id="1234143"/>
    <lineage>
        <taxon>Bacteria</taxon>
        <taxon>Pseudomonadati</taxon>
        <taxon>Pseudomonadota</taxon>
        <taxon>Gammaproteobacteria</taxon>
        <taxon>Oceanospirillales</taxon>
        <taxon>Endozoicomonadaceae</taxon>
        <taxon>Endozoicomonas</taxon>
    </lineage>
</organism>
<keyword evidence="3 5" id="KW-0012">Acyltransferase</keyword>
<evidence type="ECO:0000256" key="3">
    <source>
        <dbReference type="ARBA" id="ARBA00023315"/>
    </source>
</evidence>
<dbReference type="EMBL" id="CP103300">
    <property type="protein sequence ID" value="UYM14309.1"/>
    <property type="molecule type" value="Genomic_DNA"/>
</dbReference>
<evidence type="ECO:0000256" key="1">
    <source>
        <dbReference type="ARBA" id="ARBA00005189"/>
    </source>
</evidence>